<dbReference type="InterPro" id="IPR004513">
    <property type="entry name" value="FtsX"/>
</dbReference>
<evidence type="ECO:0000256" key="1">
    <source>
        <dbReference type="SAM" id="Phobius"/>
    </source>
</evidence>
<evidence type="ECO:0000313" key="2">
    <source>
        <dbReference type="EMBL" id="MBN2965243.1"/>
    </source>
</evidence>
<evidence type="ECO:0008006" key="4">
    <source>
        <dbReference type="Google" id="ProtNLM"/>
    </source>
</evidence>
<evidence type="ECO:0000313" key="3">
    <source>
        <dbReference type="Proteomes" id="UP000703590"/>
    </source>
</evidence>
<protein>
    <recommendedName>
        <fullName evidence="4">Cell division protein FtsX</fullName>
    </recommendedName>
</protein>
<dbReference type="PANTHER" id="PTHR47755">
    <property type="entry name" value="CELL DIVISION PROTEIN FTSX"/>
    <property type="match status" value="1"/>
</dbReference>
<proteinExistence type="predicted"/>
<dbReference type="RefSeq" id="WP_205459789.1">
    <property type="nucleotide sequence ID" value="NZ_JAFHKK010000028.1"/>
</dbReference>
<dbReference type="PANTHER" id="PTHR47755:SF1">
    <property type="entry name" value="CELL DIVISION PROTEIN FTSX"/>
    <property type="match status" value="1"/>
</dbReference>
<keyword evidence="3" id="KW-1185">Reference proteome</keyword>
<keyword evidence="1" id="KW-0812">Transmembrane</keyword>
<accession>A0ABS2WV44</accession>
<keyword evidence="1" id="KW-0472">Membrane</keyword>
<feature type="transmembrane region" description="Helical" evidence="1">
    <location>
        <begin position="147"/>
        <end position="165"/>
    </location>
</feature>
<organism evidence="2 3">
    <name type="scientific">Sulfurospirillum tamanense</name>
    <dbReference type="NCBI Taxonomy" id="2813362"/>
    <lineage>
        <taxon>Bacteria</taxon>
        <taxon>Pseudomonadati</taxon>
        <taxon>Campylobacterota</taxon>
        <taxon>Epsilonproteobacteria</taxon>
        <taxon>Campylobacterales</taxon>
        <taxon>Sulfurospirillaceae</taxon>
        <taxon>Sulfurospirillum</taxon>
    </lineage>
</organism>
<gene>
    <name evidence="2" type="ORF">JWV37_10660</name>
</gene>
<name>A0ABS2WV44_9BACT</name>
<dbReference type="EMBL" id="JAFHKK010000028">
    <property type="protein sequence ID" value="MBN2965243.1"/>
    <property type="molecule type" value="Genomic_DNA"/>
</dbReference>
<reference evidence="2" key="1">
    <citation type="submission" date="2021-02" db="EMBL/GenBank/DDBJ databases">
        <title>Sulfurospirillum tamanensis sp. nov.</title>
        <authorList>
            <person name="Frolova A."/>
            <person name="Merkel A."/>
            <person name="Slobodkin A."/>
        </authorList>
    </citation>
    <scope>NUCLEOTIDE SEQUENCE</scope>
    <source>
        <strain evidence="2">T05b</strain>
    </source>
</reference>
<comment type="caution">
    <text evidence="2">The sequence shown here is derived from an EMBL/GenBank/DDBJ whole genome shotgun (WGS) entry which is preliminary data.</text>
</comment>
<keyword evidence="1" id="KW-1133">Transmembrane helix</keyword>
<dbReference type="Proteomes" id="UP000703590">
    <property type="component" value="Unassembled WGS sequence"/>
</dbReference>
<sequence>MKSLKNHFSVIFPLIVLLFSFQFTRGLEVIVAEYETRITNEYSIIVVASKALEEADIARSVPSLKAMEEVSPSVILDRLKGDISTQNLSLLQLSLPKFYNLKLSSFPSAKALSKIKSDLERMDFISRVETFAKTYDTIYRILVIAKSMAYVFMGLIGVISLLLMLKQMRIWVLEHKERMDIMTLFGAPFWMKSAVLYRLAVVDSFLATCFVVALFYVMPSVPEIASAAAAIDVIIPAIEPLKEGGTLLGISLFFALVSVSMVMLKVKRETP</sequence>
<reference evidence="2" key="2">
    <citation type="submission" date="2021-02" db="EMBL/GenBank/DDBJ databases">
        <authorList>
            <person name="Merkel A.Y."/>
        </authorList>
    </citation>
    <scope>NUCLEOTIDE SEQUENCE</scope>
    <source>
        <strain evidence="2">T05b</strain>
    </source>
</reference>
<feature type="transmembrane region" description="Helical" evidence="1">
    <location>
        <begin position="246"/>
        <end position="264"/>
    </location>
</feature>